<protein>
    <recommendedName>
        <fullName evidence="5">Transmembrane protein</fullName>
    </recommendedName>
</protein>
<dbReference type="EMBL" id="JAUJFL010000004">
    <property type="protein sequence ID" value="KAK2604099.1"/>
    <property type="molecule type" value="Genomic_DNA"/>
</dbReference>
<dbReference type="AlphaFoldDB" id="A0AAD9SC55"/>
<feature type="compositionally biased region" description="Polar residues" evidence="1">
    <location>
        <begin position="143"/>
        <end position="152"/>
    </location>
</feature>
<reference evidence="3" key="1">
    <citation type="submission" date="2023-06" db="EMBL/GenBank/DDBJ databases">
        <authorList>
            <person name="Noh H."/>
        </authorList>
    </citation>
    <scope>NUCLEOTIDE SEQUENCE</scope>
    <source>
        <strain evidence="3">DUCC20226</strain>
    </source>
</reference>
<organism evidence="3 4">
    <name type="scientific">Phomopsis amygdali</name>
    <name type="common">Fusicoccum amygdali</name>
    <dbReference type="NCBI Taxonomy" id="1214568"/>
    <lineage>
        <taxon>Eukaryota</taxon>
        <taxon>Fungi</taxon>
        <taxon>Dikarya</taxon>
        <taxon>Ascomycota</taxon>
        <taxon>Pezizomycotina</taxon>
        <taxon>Sordariomycetes</taxon>
        <taxon>Sordariomycetidae</taxon>
        <taxon>Diaporthales</taxon>
        <taxon>Diaporthaceae</taxon>
        <taxon>Diaporthe</taxon>
    </lineage>
</organism>
<gene>
    <name evidence="3" type="ORF">N8I77_007056</name>
</gene>
<name>A0AAD9SC55_PHOAM</name>
<feature type="transmembrane region" description="Helical" evidence="2">
    <location>
        <begin position="12"/>
        <end position="33"/>
    </location>
</feature>
<evidence type="ECO:0000313" key="4">
    <source>
        <dbReference type="Proteomes" id="UP001265746"/>
    </source>
</evidence>
<evidence type="ECO:0008006" key="5">
    <source>
        <dbReference type="Google" id="ProtNLM"/>
    </source>
</evidence>
<keyword evidence="2" id="KW-1133">Transmembrane helix</keyword>
<evidence type="ECO:0000256" key="2">
    <source>
        <dbReference type="SAM" id="Phobius"/>
    </source>
</evidence>
<dbReference type="Proteomes" id="UP001265746">
    <property type="component" value="Unassembled WGS sequence"/>
</dbReference>
<feature type="compositionally biased region" description="Basic and acidic residues" evidence="1">
    <location>
        <begin position="112"/>
        <end position="139"/>
    </location>
</feature>
<evidence type="ECO:0000313" key="3">
    <source>
        <dbReference type="EMBL" id="KAK2604099.1"/>
    </source>
</evidence>
<sequence>MTRIYIGQTHDGWVIPTICAVYGALVIFTAFLVTKDISYWRKEALKKLPDFFEDSENPVLRGTLTALLILIPALLWPAVLAISLTIIIIVWATTVIEDCRESRTTPRRNARKAVDLEQGVRHSPDGDHRQDANEQDDHLGGLSTLSPVTTAISEPPPVYTPYPTAHTPHQNQWR</sequence>
<keyword evidence="2" id="KW-0472">Membrane</keyword>
<feature type="region of interest" description="Disordered" evidence="1">
    <location>
        <begin position="102"/>
        <end position="174"/>
    </location>
</feature>
<accession>A0AAD9SC55</accession>
<comment type="caution">
    <text evidence="3">The sequence shown here is derived from an EMBL/GenBank/DDBJ whole genome shotgun (WGS) entry which is preliminary data.</text>
</comment>
<proteinExistence type="predicted"/>
<keyword evidence="4" id="KW-1185">Reference proteome</keyword>
<keyword evidence="2" id="KW-0812">Transmembrane</keyword>
<evidence type="ECO:0000256" key="1">
    <source>
        <dbReference type="SAM" id="MobiDB-lite"/>
    </source>
</evidence>
<feature type="transmembrane region" description="Helical" evidence="2">
    <location>
        <begin position="67"/>
        <end position="92"/>
    </location>
</feature>